<evidence type="ECO:0000313" key="2">
    <source>
        <dbReference type="Proteomes" id="UP000272942"/>
    </source>
</evidence>
<gene>
    <name evidence="1" type="ORF">ECPE_LOCUS3795</name>
</gene>
<proteinExistence type="predicted"/>
<accession>A0A183AA10</accession>
<dbReference type="WBParaSite" id="ECPE_0000380001-mRNA-1">
    <property type="protein sequence ID" value="ECPE_0000380001-mRNA-1"/>
    <property type="gene ID" value="ECPE_0000380001"/>
</dbReference>
<dbReference type="AlphaFoldDB" id="A0A183AA10"/>
<evidence type="ECO:0000313" key="3">
    <source>
        <dbReference type="WBParaSite" id="ECPE_0000380001-mRNA-1"/>
    </source>
</evidence>
<sequence length="127" mass="13887">MSTLTRPCPKHGPHYLLHSEANLDESYAIPLPTSVYTINEMLESANATSTLSRTSNQVTGEYPLSLDTIYPNPSNTSTILNKTISWVPLPLINESVTGPVNAGFIYIDPLKPLELNSDQNGDQSGRQ</sequence>
<protein>
    <submittedName>
        <fullName evidence="1 3">Uncharacterized protein</fullName>
    </submittedName>
</protein>
<organism evidence="3">
    <name type="scientific">Echinostoma caproni</name>
    <dbReference type="NCBI Taxonomy" id="27848"/>
    <lineage>
        <taxon>Eukaryota</taxon>
        <taxon>Metazoa</taxon>
        <taxon>Spiralia</taxon>
        <taxon>Lophotrochozoa</taxon>
        <taxon>Platyhelminthes</taxon>
        <taxon>Trematoda</taxon>
        <taxon>Digenea</taxon>
        <taxon>Plagiorchiida</taxon>
        <taxon>Echinostomata</taxon>
        <taxon>Echinostomatoidea</taxon>
        <taxon>Echinostomatidae</taxon>
        <taxon>Echinostoma</taxon>
    </lineage>
</organism>
<name>A0A183AA10_9TREM</name>
<dbReference type="Proteomes" id="UP000272942">
    <property type="component" value="Unassembled WGS sequence"/>
</dbReference>
<dbReference type="EMBL" id="UZAN01040699">
    <property type="protein sequence ID" value="VDP70612.1"/>
    <property type="molecule type" value="Genomic_DNA"/>
</dbReference>
<evidence type="ECO:0000313" key="1">
    <source>
        <dbReference type="EMBL" id="VDP70612.1"/>
    </source>
</evidence>
<reference evidence="1 2" key="2">
    <citation type="submission" date="2018-11" db="EMBL/GenBank/DDBJ databases">
        <authorList>
            <consortium name="Pathogen Informatics"/>
        </authorList>
    </citation>
    <scope>NUCLEOTIDE SEQUENCE [LARGE SCALE GENOMIC DNA]</scope>
    <source>
        <strain evidence="1 2">Egypt</strain>
    </source>
</reference>
<reference evidence="3" key="1">
    <citation type="submission" date="2016-06" db="UniProtKB">
        <authorList>
            <consortium name="WormBaseParasite"/>
        </authorList>
    </citation>
    <scope>IDENTIFICATION</scope>
</reference>
<keyword evidence="2" id="KW-1185">Reference proteome</keyword>